<dbReference type="GO" id="GO:0008641">
    <property type="term" value="F:ubiquitin-like modifier activating enzyme activity"/>
    <property type="evidence" value="ECO:0007669"/>
    <property type="project" value="InterPro"/>
</dbReference>
<dbReference type="GO" id="GO:0016779">
    <property type="term" value="F:nucleotidyltransferase activity"/>
    <property type="evidence" value="ECO:0007669"/>
    <property type="project" value="TreeGrafter"/>
</dbReference>
<protein>
    <submittedName>
        <fullName evidence="2">ThiF family protein</fullName>
    </submittedName>
</protein>
<gene>
    <name evidence="2" type="ORF">HMPREF0973_03005</name>
</gene>
<dbReference type="STRING" id="649761.HMPREF0973_03005"/>
<name>C9MTM7_9BACT</name>
<dbReference type="PANTHER" id="PTHR10953">
    <property type="entry name" value="UBIQUITIN-ACTIVATING ENZYME E1"/>
    <property type="match status" value="1"/>
</dbReference>
<evidence type="ECO:0000313" key="3">
    <source>
        <dbReference type="Proteomes" id="UP000003327"/>
    </source>
</evidence>
<dbReference type="HOGENOM" id="CLU_013325_10_4_10"/>
<dbReference type="eggNOG" id="COG0476">
    <property type="taxonomic scope" value="Bacteria"/>
</dbReference>
<dbReference type="PANTHER" id="PTHR10953:SF102">
    <property type="entry name" value="ADENYLYLTRANSFERASE AND SULFURTRANSFERASE MOCS3"/>
    <property type="match status" value="1"/>
</dbReference>
<dbReference type="InterPro" id="IPR045886">
    <property type="entry name" value="ThiF/MoeB/HesA"/>
</dbReference>
<dbReference type="Gene3D" id="3.40.50.720">
    <property type="entry name" value="NAD(P)-binding Rossmann-like Domain"/>
    <property type="match status" value="1"/>
</dbReference>
<sequence length="260" mass="29092">MKEKESLRFRKQEILPFMGKDGMRKIKASTVVVIGLGGGGCSASLQLATANVGRLVLCDFDTVGESNLGRQFLHSHSTLGIDKVISAKIALRKINPFIEIETISKPISNQILEDLYSRYKDLSIFVAVDKFEAHYMINNFCINHNIPAVHIAQLGYKGFVYTYIPGISVSTIKNAISVGFDKNVNEGKFDTEEQDLPYFAPIISIVCATAIVELIKVMVGVSNKKTLANTFLIYRAIEHEDIFEKEQVNKPFFEEIKLNH</sequence>
<dbReference type="EMBL" id="ACVA01000076">
    <property type="protein sequence ID" value="EEX17134.1"/>
    <property type="molecule type" value="Genomic_DNA"/>
</dbReference>
<keyword evidence="3" id="KW-1185">Reference proteome</keyword>
<accession>C9MTM7</accession>
<dbReference type="InterPro" id="IPR035985">
    <property type="entry name" value="Ubiquitin-activating_enz"/>
</dbReference>
<reference evidence="2 3" key="1">
    <citation type="submission" date="2009-09" db="EMBL/GenBank/DDBJ databases">
        <authorList>
            <person name="Weinstock G."/>
            <person name="Sodergren E."/>
            <person name="Clifton S."/>
            <person name="Fulton L."/>
            <person name="Fulton B."/>
            <person name="Courtney L."/>
            <person name="Fronick C."/>
            <person name="Harrison M."/>
            <person name="Strong C."/>
            <person name="Farmer C."/>
            <person name="Delahaunty K."/>
            <person name="Markovic C."/>
            <person name="Hall O."/>
            <person name="Minx P."/>
            <person name="Tomlinson C."/>
            <person name="Mitreva M."/>
            <person name="Nelson J."/>
            <person name="Hou S."/>
            <person name="Wollam A."/>
            <person name="Pepin K.H."/>
            <person name="Johnson M."/>
            <person name="Bhonagiri V."/>
            <person name="Nash W.E."/>
            <person name="Warren W."/>
            <person name="Chinwalla A."/>
            <person name="Mardis E.R."/>
            <person name="Wilson R.K."/>
        </authorList>
    </citation>
    <scope>NUCLEOTIDE SEQUENCE [LARGE SCALE GENOMIC DNA]</scope>
    <source>
        <strain evidence="2 3">F0319</strain>
    </source>
</reference>
<evidence type="ECO:0000313" key="2">
    <source>
        <dbReference type="EMBL" id="EEX17134.1"/>
    </source>
</evidence>
<feature type="domain" description="THIF-type NAD/FAD binding fold" evidence="1">
    <location>
        <begin position="11"/>
        <end position="243"/>
    </location>
</feature>
<dbReference type="RefSeq" id="WP_004384689.1">
    <property type="nucleotide sequence ID" value="NZ_GG698719.1"/>
</dbReference>
<evidence type="ECO:0000259" key="1">
    <source>
        <dbReference type="Pfam" id="PF00899"/>
    </source>
</evidence>
<organism evidence="2 3">
    <name type="scientific">Prevotella veroralis F0319</name>
    <dbReference type="NCBI Taxonomy" id="649761"/>
    <lineage>
        <taxon>Bacteria</taxon>
        <taxon>Pseudomonadati</taxon>
        <taxon>Bacteroidota</taxon>
        <taxon>Bacteroidia</taxon>
        <taxon>Bacteroidales</taxon>
        <taxon>Prevotellaceae</taxon>
        <taxon>Prevotella</taxon>
    </lineage>
</organism>
<dbReference type="InterPro" id="IPR000594">
    <property type="entry name" value="ThiF_NAD_FAD-bd"/>
</dbReference>
<dbReference type="AlphaFoldDB" id="C9MTM7"/>
<dbReference type="SUPFAM" id="SSF69572">
    <property type="entry name" value="Activating enzymes of the ubiquitin-like proteins"/>
    <property type="match status" value="1"/>
</dbReference>
<dbReference type="Pfam" id="PF00899">
    <property type="entry name" value="ThiF"/>
    <property type="match status" value="1"/>
</dbReference>
<dbReference type="OrthoDB" id="9804286at2"/>
<comment type="caution">
    <text evidence="2">The sequence shown here is derived from an EMBL/GenBank/DDBJ whole genome shotgun (WGS) entry which is preliminary data.</text>
</comment>
<dbReference type="Proteomes" id="UP000003327">
    <property type="component" value="Unassembled WGS sequence"/>
</dbReference>
<dbReference type="GO" id="GO:0004792">
    <property type="term" value="F:thiosulfate-cyanide sulfurtransferase activity"/>
    <property type="evidence" value="ECO:0007669"/>
    <property type="project" value="TreeGrafter"/>
</dbReference>
<proteinExistence type="predicted"/>
<dbReference type="GO" id="GO:0005737">
    <property type="term" value="C:cytoplasm"/>
    <property type="evidence" value="ECO:0007669"/>
    <property type="project" value="TreeGrafter"/>
</dbReference>